<sequence>MTKTKNLFDWRGFYFTSLFLSRRKTVSFILCLFFFAS</sequence>
<dbReference type="Proteomes" id="UP000050443">
    <property type="component" value="Unassembled WGS sequence"/>
</dbReference>
<proteinExistence type="predicted"/>
<dbReference type="PATRIC" id="fig|362413.3.peg.547"/>
<name>A0A0N8VMP3_9FLAO</name>
<comment type="caution">
    <text evidence="1">The sequence shown here is derived from an EMBL/GenBank/DDBJ whole genome shotgun (WGS) entry which is preliminary data.</text>
</comment>
<evidence type="ECO:0000313" key="1">
    <source>
        <dbReference type="EMBL" id="KQB39884.1"/>
    </source>
</evidence>
<organism evidence="1 2">
    <name type="scientific">Flavobacterium aquidurense</name>
    <dbReference type="NCBI Taxonomy" id="362413"/>
    <lineage>
        <taxon>Bacteria</taxon>
        <taxon>Pseudomonadati</taxon>
        <taxon>Bacteroidota</taxon>
        <taxon>Flavobacteriia</taxon>
        <taxon>Flavobacteriales</taxon>
        <taxon>Flavobacteriaceae</taxon>
        <taxon>Flavobacterium</taxon>
    </lineage>
</organism>
<accession>A0A0N8VMP3</accession>
<evidence type="ECO:0000313" key="2">
    <source>
        <dbReference type="Proteomes" id="UP000050443"/>
    </source>
</evidence>
<dbReference type="AlphaFoldDB" id="A0A0N8VMP3"/>
<dbReference type="STRING" id="362413.RC62_568"/>
<dbReference type="EMBL" id="JRLF01000011">
    <property type="protein sequence ID" value="KQB39884.1"/>
    <property type="molecule type" value="Genomic_DNA"/>
</dbReference>
<reference evidence="1 2" key="1">
    <citation type="submission" date="2014-09" db="EMBL/GenBank/DDBJ databases">
        <title>Genome sequence of Flavobacterium aquidurense RC62.</title>
        <authorList>
            <person name="Kim J.F."/>
            <person name="Kwak M.-J."/>
        </authorList>
    </citation>
    <scope>NUCLEOTIDE SEQUENCE [LARGE SCALE GENOMIC DNA]</scope>
    <source>
        <strain evidence="1 2">RC62</strain>
    </source>
</reference>
<protein>
    <submittedName>
        <fullName evidence="1">Uncharacterized protein</fullName>
    </submittedName>
</protein>
<gene>
    <name evidence="1" type="ORF">RC62_568</name>
</gene>